<evidence type="ECO:0000313" key="1">
    <source>
        <dbReference type="EMBL" id="KAI3771483.1"/>
    </source>
</evidence>
<evidence type="ECO:0000313" key="2">
    <source>
        <dbReference type="Proteomes" id="UP001055879"/>
    </source>
</evidence>
<dbReference type="Proteomes" id="UP001055879">
    <property type="component" value="Linkage Group LG01"/>
</dbReference>
<reference evidence="1 2" key="2">
    <citation type="journal article" date="2022" name="Mol. Ecol. Resour.">
        <title>The genomes of chicory, endive, great burdock and yacon provide insights into Asteraceae paleo-polyploidization history and plant inulin production.</title>
        <authorList>
            <person name="Fan W."/>
            <person name="Wang S."/>
            <person name="Wang H."/>
            <person name="Wang A."/>
            <person name="Jiang F."/>
            <person name="Liu H."/>
            <person name="Zhao H."/>
            <person name="Xu D."/>
            <person name="Zhang Y."/>
        </authorList>
    </citation>
    <scope>NUCLEOTIDE SEQUENCE [LARGE SCALE GENOMIC DNA]</scope>
    <source>
        <strain evidence="2">cv. Niubang</strain>
    </source>
</reference>
<sequence>MSNESTSTSSTLSFVTGQGSPSSSDATSAEATEGILATITETVVADLSNATYTGQSFPSLETVQQIANLTPEIPLAGLEPRCIKERRSSPYPDFRYPELHYPDFRYPEPPYPDCYLSGTAIHRPTPVSSKPGPNLPQLYLVFGTTDCFPDSSIPGSINSWVSDNEAQDQDDNDQFLLKNEHIAES</sequence>
<protein>
    <submittedName>
        <fullName evidence="1">Uncharacterized protein</fullName>
    </submittedName>
</protein>
<proteinExistence type="predicted"/>
<reference evidence="2" key="1">
    <citation type="journal article" date="2022" name="Mol. Ecol. Resour.">
        <title>The genomes of chicory, endive, great burdock and yacon provide insights into Asteraceae palaeo-polyploidization history and plant inulin production.</title>
        <authorList>
            <person name="Fan W."/>
            <person name="Wang S."/>
            <person name="Wang H."/>
            <person name="Wang A."/>
            <person name="Jiang F."/>
            <person name="Liu H."/>
            <person name="Zhao H."/>
            <person name="Xu D."/>
            <person name="Zhang Y."/>
        </authorList>
    </citation>
    <scope>NUCLEOTIDE SEQUENCE [LARGE SCALE GENOMIC DNA]</scope>
    <source>
        <strain evidence="2">cv. Niubang</strain>
    </source>
</reference>
<comment type="caution">
    <text evidence="1">The sequence shown here is derived from an EMBL/GenBank/DDBJ whole genome shotgun (WGS) entry which is preliminary data.</text>
</comment>
<organism evidence="1 2">
    <name type="scientific">Arctium lappa</name>
    <name type="common">Greater burdock</name>
    <name type="synonym">Lappa major</name>
    <dbReference type="NCBI Taxonomy" id="4217"/>
    <lineage>
        <taxon>Eukaryota</taxon>
        <taxon>Viridiplantae</taxon>
        <taxon>Streptophyta</taxon>
        <taxon>Embryophyta</taxon>
        <taxon>Tracheophyta</taxon>
        <taxon>Spermatophyta</taxon>
        <taxon>Magnoliopsida</taxon>
        <taxon>eudicotyledons</taxon>
        <taxon>Gunneridae</taxon>
        <taxon>Pentapetalae</taxon>
        <taxon>asterids</taxon>
        <taxon>campanulids</taxon>
        <taxon>Asterales</taxon>
        <taxon>Asteraceae</taxon>
        <taxon>Carduoideae</taxon>
        <taxon>Cardueae</taxon>
        <taxon>Arctiinae</taxon>
        <taxon>Arctium</taxon>
    </lineage>
</organism>
<accession>A0ACB9FL13</accession>
<dbReference type="EMBL" id="CM042047">
    <property type="protein sequence ID" value="KAI3771483.1"/>
    <property type="molecule type" value="Genomic_DNA"/>
</dbReference>
<name>A0ACB9FL13_ARCLA</name>
<gene>
    <name evidence="1" type="ORF">L6452_02648</name>
</gene>
<keyword evidence="2" id="KW-1185">Reference proteome</keyword>